<dbReference type="GO" id="GO:0016020">
    <property type="term" value="C:membrane"/>
    <property type="evidence" value="ECO:0007669"/>
    <property type="project" value="InterPro"/>
</dbReference>
<dbReference type="SUPFAM" id="SSF48225">
    <property type="entry name" value="Seven-hairpin glycosidases"/>
    <property type="match status" value="1"/>
</dbReference>
<evidence type="ECO:0000256" key="3">
    <source>
        <dbReference type="ARBA" id="ARBA00007658"/>
    </source>
</evidence>
<accession>A0A1X2ISZ9</accession>
<feature type="binding site" evidence="11">
    <location>
        <position position="477"/>
    </location>
    <ligand>
        <name>Ca(2+)</name>
        <dbReference type="ChEBI" id="CHEBI:29108"/>
    </ligand>
</feature>
<dbReference type="Proteomes" id="UP000193560">
    <property type="component" value="Unassembled WGS sequence"/>
</dbReference>
<evidence type="ECO:0000256" key="4">
    <source>
        <dbReference type="ARBA" id="ARBA00022723"/>
    </source>
</evidence>
<comment type="caution">
    <text evidence="15">The sequence shown here is derived from an EMBL/GenBank/DDBJ whole genome shotgun (WGS) entry which is preliminary data.</text>
</comment>
<dbReference type="PRINTS" id="PR00747">
    <property type="entry name" value="GLYHDRLASE47"/>
</dbReference>
<proteinExistence type="inferred from homology"/>
<gene>
    <name evidence="15" type="ORF">BCR42DRAFT_368740</name>
</gene>
<evidence type="ECO:0000256" key="9">
    <source>
        <dbReference type="ARBA" id="ARBA00048605"/>
    </source>
</evidence>
<evidence type="ECO:0000256" key="8">
    <source>
        <dbReference type="ARBA" id="ARBA00047669"/>
    </source>
</evidence>
<feature type="region of interest" description="Disordered" evidence="14">
    <location>
        <begin position="491"/>
        <end position="513"/>
    </location>
</feature>
<dbReference type="InterPro" id="IPR036026">
    <property type="entry name" value="Seven-hairpin_glycosidases"/>
</dbReference>
<feature type="active site" evidence="10">
    <location>
        <position position="239"/>
    </location>
</feature>
<keyword evidence="4 11" id="KW-0479">Metal-binding</keyword>
<dbReference type="GO" id="GO:0005783">
    <property type="term" value="C:endoplasmic reticulum"/>
    <property type="evidence" value="ECO:0007669"/>
    <property type="project" value="TreeGrafter"/>
</dbReference>
<keyword evidence="6 11" id="KW-0106">Calcium</keyword>
<dbReference type="GO" id="GO:0036503">
    <property type="term" value="P:ERAD pathway"/>
    <property type="evidence" value="ECO:0007669"/>
    <property type="project" value="UniProtKB-ARBA"/>
</dbReference>
<keyword evidence="13" id="KW-0326">Glycosidase</keyword>
<feature type="disulfide bond" evidence="12">
    <location>
        <begin position="304"/>
        <end position="334"/>
    </location>
</feature>
<keyword evidence="16" id="KW-1185">Reference proteome</keyword>
<evidence type="ECO:0000313" key="15">
    <source>
        <dbReference type="EMBL" id="ORZ21093.1"/>
    </source>
</evidence>
<dbReference type="AlphaFoldDB" id="A0A1X2ISZ9"/>
<evidence type="ECO:0000256" key="11">
    <source>
        <dbReference type="PIRSR" id="PIRSR601382-2"/>
    </source>
</evidence>
<dbReference type="OrthoDB" id="8118055at2759"/>
<dbReference type="InterPro" id="IPR012341">
    <property type="entry name" value="6hp_glycosidase-like_sf"/>
</dbReference>
<dbReference type="InterPro" id="IPR001382">
    <property type="entry name" value="Glyco_hydro_47"/>
</dbReference>
<dbReference type="GO" id="GO:0005509">
    <property type="term" value="F:calcium ion binding"/>
    <property type="evidence" value="ECO:0007669"/>
    <property type="project" value="InterPro"/>
</dbReference>
<dbReference type="GO" id="GO:0004571">
    <property type="term" value="F:mannosyl-oligosaccharide 1,2-alpha-mannosidase activity"/>
    <property type="evidence" value="ECO:0007669"/>
    <property type="project" value="UniProtKB-EC"/>
</dbReference>
<evidence type="ECO:0000256" key="14">
    <source>
        <dbReference type="SAM" id="MobiDB-lite"/>
    </source>
</evidence>
<comment type="catalytic activity">
    <reaction evidence="8">
        <text>N(4)-(alpha-D-Man-(1-&gt;2)-alpha-D-Man-(1-&gt;2)-alpha-D-Man-(1-&gt;3)-[alpha-D-Man-(1-&gt;3)-[alpha-D-Man-(1-&gt;2)-alpha-D-Man-(1-&gt;6)]-alpha-D-Man-(1-&gt;6)]-beta-D-Man-(1-&gt;4)-beta-D-GlcNAc-(1-&gt;4)-beta-D-GlcNAc)-L-asparaginyl-[protein] (N-glucan mannose isomer 8A1,2,3B1,3) + 3 H2O = N(4)-(alpha-D-Man-(1-&gt;3)-[alpha-D-Man-(1-&gt;3)-[alpha-D-Man-(1-&gt;6)]-alpha-D-Man-(1-&gt;6)]-beta-D-Man-(1-&gt;4)-beta-D-GlcNAc-(1-&gt;4)-beta-D-GlcNAc)-L-asparaginyl-[protein] (N-glucan mannose isomer 5A1,2) + 3 beta-D-mannose</text>
        <dbReference type="Rhea" id="RHEA:56028"/>
        <dbReference type="Rhea" id="RHEA-COMP:14358"/>
        <dbReference type="Rhea" id="RHEA-COMP:14367"/>
        <dbReference type="ChEBI" id="CHEBI:15377"/>
        <dbReference type="ChEBI" id="CHEBI:28563"/>
        <dbReference type="ChEBI" id="CHEBI:59087"/>
        <dbReference type="ChEBI" id="CHEBI:60628"/>
        <dbReference type="EC" id="3.2.1.113"/>
    </reaction>
</comment>
<dbReference type="InterPro" id="IPR050749">
    <property type="entry name" value="Glycosyl_Hydrolase_47"/>
</dbReference>
<evidence type="ECO:0000256" key="12">
    <source>
        <dbReference type="PIRSR" id="PIRSR601382-3"/>
    </source>
</evidence>
<feature type="active site" evidence="10">
    <location>
        <position position="388"/>
    </location>
</feature>
<keyword evidence="5 13" id="KW-0378">Hydrolase</keyword>
<comment type="pathway">
    <text evidence="2">Protein modification; protein glycosylation.</text>
</comment>
<dbReference type="Gene3D" id="1.50.10.10">
    <property type="match status" value="1"/>
</dbReference>
<dbReference type="GO" id="GO:0005975">
    <property type="term" value="P:carbohydrate metabolic process"/>
    <property type="evidence" value="ECO:0007669"/>
    <property type="project" value="InterPro"/>
</dbReference>
<evidence type="ECO:0000256" key="13">
    <source>
        <dbReference type="RuleBase" id="RU361193"/>
    </source>
</evidence>
<dbReference type="EMBL" id="MCGE01000005">
    <property type="protein sequence ID" value="ORZ21093.1"/>
    <property type="molecule type" value="Genomic_DNA"/>
</dbReference>
<comment type="catalytic activity">
    <reaction evidence="9">
        <text>N(4)-(alpha-D-Man-(1-&gt;2)-alpha-D-Man-(1-&gt;2)-alpha-D-Man-(1-&gt;3)-[alpha-D-Man-(1-&gt;2)-alpha-D-Man-(1-&gt;3)-[alpha-D-Man-(1-&gt;2)-alpha-D-Man-(1-&gt;6)]-alpha-D-Man-(1-&gt;6)]-beta-D-Man-(1-&gt;4)-beta-D-GlcNAc-(1-&gt;4)-beta-D-GlcNAc)-L-asparaginyl-[protein] (N-glucan mannose isomer 9A1,2,3B1,2,3) + 4 H2O = N(4)-(alpha-D-Man-(1-&gt;3)-[alpha-D-Man-(1-&gt;3)-[alpha-D-Man-(1-&gt;6)]-alpha-D-Man-(1-&gt;6)]-beta-D-Man-(1-&gt;4)-beta-D-GlcNAc-(1-&gt;4)-beta-D-GlcNAc)-L-asparaginyl-[protein] (N-glucan mannose isomer 5A1,2) + 4 beta-D-mannose</text>
        <dbReference type="Rhea" id="RHEA:56008"/>
        <dbReference type="Rhea" id="RHEA-COMP:14356"/>
        <dbReference type="Rhea" id="RHEA-COMP:14367"/>
        <dbReference type="ChEBI" id="CHEBI:15377"/>
        <dbReference type="ChEBI" id="CHEBI:28563"/>
        <dbReference type="ChEBI" id="CHEBI:59087"/>
        <dbReference type="ChEBI" id="CHEBI:139493"/>
        <dbReference type="EC" id="3.2.1.113"/>
    </reaction>
</comment>
<keyword evidence="7 12" id="KW-1015">Disulfide bond</keyword>
<evidence type="ECO:0000256" key="7">
    <source>
        <dbReference type="ARBA" id="ARBA00023157"/>
    </source>
</evidence>
<organism evidence="15 16">
    <name type="scientific">Absidia repens</name>
    <dbReference type="NCBI Taxonomy" id="90262"/>
    <lineage>
        <taxon>Eukaryota</taxon>
        <taxon>Fungi</taxon>
        <taxon>Fungi incertae sedis</taxon>
        <taxon>Mucoromycota</taxon>
        <taxon>Mucoromycotina</taxon>
        <taxon>Mucoromycetes</taxon>
        <taxon>Mucorales</taxon>
        <taxon>Cunninghamellaceae</taxon>
        <taxon>Absidia</taxon>
    </lineage>
</organism>
<evidence type="ECO:0000256" key="5">
    <source>
        <dbReference type="ARBA" id="ARBA00022801"/>
    </source>
</evidence>
<evidence type="ECO:0000313" key="16">
    <source>
        <dbReference type="Proteomes" id="UP000193560"/>
    </source>
</evidence>
<dbReference type="PANTHER" id="PTHR11742:SF55">
    <property type="entry name" value="ENDOPLASMIC RETICULUM MANNOSYL-OLIGOSACCHARIDE 1,2-ALPHA-MANNOSIDASE"/>
    <property type="match status" value="1"/>
</dbReference>
<sequence length="539" mass="61256">MRLYDGTFHDPLPASNELTNEEKQNAVKEAFLFAWNGYKTYSWGFDENRPVSNSPLNSRNGWGATIVDSLDTLYIMGLMDEFKEAREFVAAIDWGSTNDHVQVFETCIRYVGGLLSAYDLSHDYMFAAKAADLVERLLPAFTESPSGIPYQYVDFKTGKAVKSKYPGGSSCLAEVGAMQLEFTRLSQITGDWKYHNIGQRVYNSLDTMKLLHPGLYPHLINPETGAPASSFVTWGGMGDSFYEYLIKQYIFSQSKDDHKKKMMTDSVDALKRYMMQSPKNHDDLLFISSLQEGIDLPVMDELACFAPSALLLSARFIDGMADIENDAKRLLNGCYTAWASTRTGIAPEVFGWVSKDGSTIGDLTRHKERLAKQFGVFQFDPGYILRPETLESIYYFHQLTQEQTYQDMSWEIFNALHTYCRANSGFSGIDSVDTFFPKWDNRQESFVFAETFKYLYLMWDEPTNSPRFPLDQWVFNTEGHPFRIVNITPPTSDDYSSSSSPLSTVAQDTTPPTQSISEDLWNWLKKNMDSLGLVTDSLF</sequence>
<comment type="cofactor">
    <cofactor evidence="1 11">
        <name>Ca(2+)</name>
        <dbReference type="ChEBI" id="CHEBI:29108"/>
    </cofactor>
</comment>
<feature type="active site" description="Proton donor" evidence="10">
    <location>
        <position position="348"/>
    </location>
</feature>
<dbReference type="EC" id="3.2.1.-" evidence="13"/>
<name>A0A1X2ISZ9_9FUNG</name>
<dbReference type="PANTHER" id="PTHR11742">
    <property type="entry name" value="MANNOSYL-OLIGOSACCHARIDE ALPHA-1,2-MANNOSIDASE-RELATED"/>
    <property type="match status" value="1"/>
</dbReference>
<dbReference type="Pfam" id="PF01532">
    <property type="entry name" value="Glyco_hydro_47"/>
    <property type="match status" value="1"/>
</dbReference>
<evidence type="ECO:0000256" key="10">
    <source>
        <dbReference type="PIRSR" id="PIRSR601382-1"/>
    </source>
</evidence>
<dbReference type="STRING" id="90262.A0A1X2ISZ9"/>
<feature type="active site" description="Proton donor" evidence="10">
    <location>
        <position position="105"/>
    </location>
</feature>
<evidence type="ECO:0000256" key="6">
    <source>
        <dbReference type="ARBA" id="ARBA00022837"/>
    </source>
</evidence>
<feature type="compositionally biased region" description="Low complexity" evidence="14">
    <location>
        <begin position="491"/>
        <end position="504"/>
    </location>
</feature>
<evidence type="ECO:0000256" key="1">
    <source>
        <dbReference type="ARBA" id="ARBA00001913"/>
    </source>
</evidence>
<protein>
    <recommendedName>
        <fullName evidence="13">alpha-1,2-Mannosidase</fullName>
        <ecNumber evidence="13">3.2.1.-</ecNumber>
    </recommendedName>
</protein>
<evidence type="ECO:0000256" key="2">
    <source>
        <dbReference type="ARBA" id="ARBA00004922"/>
    </source>
</evidence>
<reference evidence="15 16" key="1">
    <citation type="submission" date="2016-07" db="EMBL/GenBank/DDBJ databases">
        <title>Pervasive Adenine N6-methylation of Active Genes in Fungi.</title>
        <authorList>
            <consortium name="DOE Joint Genome Institute"/>
            <person name="Mondo S.J."/>
            <person name="Dannebaum R.O."/>
            <person name="Kuo R.C."/>
            <person name="Labutti K."/>
            <person name="Haridas S."/>
            <person name="Kuo A."/>
            <person name="Salamov A."/>
            <person name="Ahrendt S.R."/>
            <person name="Lipzen A."/>
            <person name="Sullivan W."/>
            <person name="Andreopoulos W.B."/>
            <person name="Clum A."/>
            <person name="Lindquist E."/>
            <person name="Daum C."/>
            <person name="Ramamoorthy G.K."/>
            <person name="Gryganskyi A."/>
            <person name="Culley D."/>
            <person name="Magnuson J.K."/>
            <person name="James T.Y."/>
            <person name="O'Malley M.A."/>
            <person name="Stajich J.E."/>
            <person name="Spatafora J.W."/>
            <person name="Visel A."/>
            <person name="Grigoriev I.V."/>
        </authorList>
    </citation>
    <scope>NUCLEOTIDE SEQUENCE [LARGE SCALE GENOMIC DNA]</scope>
    <source>
        <strain evidence="15 16">NRRL 1336</strain>
    </source>
</reference>
<comment type="similarity">
    <text evidence="3 13">Belongs to the glycosyl hydrolase 47 family.</text>
</comment>